<accession>Q0UYJ6</accession>
<dbReference type="RefSeq" id="XP_001793749.1">
    <property type="nucleotide sequence ID" value="XM_001793697.1"/>
</dbReference>
<feature type="compositionally biased region" description="Basic and acidic residues" evidence="1">
    <location>
        <begin position="247"/>
        <end position="258"/>
    </location>
</feature>
<dbReference type="AlphaFoldDB" id="Q0UYJ6"/>
<evidence type="ECO:0000256" key="1">
    <source>
        <dbReference type="SAM" id="MobiDB-lite"/>
    </source>
</evidence>
<proteinExistence type="predicted"/>
<dbReference type="STRING" id="321614.Q0UYJ6"/>
<dbReference type="InParanoid" id="Q0UYJ6"/>
<dbReference type="Proteomes" id="UP000001055">
    <property type="component" value="Unassembled WGS sequence"/>
</dbReference>
<evidence type="ECO:0000313" key="3">
    <source>
        <dbReference type="Proteomes" id="UP000001055"/>
    </source>
</evidence>
<organism evidence="2 3">
    <name type="scientific">Phaeosphaeria nodorum (strain SN15 / ATCC MYA-4574 / FGSC 10173)</name>
    <name type="common">Glume blotch fungus</name>
    <name type="synonym">Parastagonospora nodorum</name>
    <dbReference type="NCBI Taxonomy" id="321614"/>
    <lineage>
        <taxon>Eukaryota</taxon>
        <taxon>Fungi</taxon>
        <taxon>Dikarya</taxon>
        <taxon>Ascomycota</taxon>
        <taxon>Pezizomycotina</taxon>
        <taxon>Dothideomycetes</taxon>
        <taxon>Pleosporomycetidae</taxon>
        <taxon>Pleosporales</taxon>
        <taxon>Pleosporineae</taxon>
        <taxon>Phaeosphaeriaceae</taxon>
        <taxon>Parastagonospora</taxon>
    </lineage>
</organism>
<feature type="region of interest" description="Disordered" evidence="1">
    <location>
        <begin position="247"/>
        <end position="266"/>
    </location>
</feature>
<evidence type="ECO:0000313" key="2">
    <source>
        <dbReference type="EMBL" id="EAT89899.1"/>
    </source>
</evidence>
<protein>
    <recommendedName>
        <fullName evidence="4">GIY-YIG domain-containing protein</fullName>
    </recommendedName>
</protein>
<reference evidence="3" key="1">
    <citation type="journal article" date="2007" name="Plant Cell">
        <title>Dothideomycete-plant interactions illuminated by genome sequencing and EST analysis of the wheat pathogen Stagonospora nodorum.</title>
        <authorList>
            <person name="Hane J.K."/>
            <person name="Lowe R.G."/>
            <person name="Solomon P.S."/>
            <person name="Tan K.C."/>
            <person name="Schoch C.L."/>
            <person name="Spatafora J.W."/>
            <person name="Crous P.W."/>
            <person name="Kodira C."/>
            <person name="Birren B.W."/>
            <person name="Galagan J.E."/>
            <person name="Torriani S.F."/>
            <person name="McDonald B.A."/>
            <person name="Oliver R.P."/>
        </authorList>
    </citation>
    <scope>NUCLEOTIDE SEQUENCE [LARGE SCALE GENOMIC DNA]</scope>
    <source>
        <strain evidence="3">SN15 / ATCC MYA-4574 / FGSC 10173</strain>
    </source>
</reference>
<sequence length="452" mass="52172">MPSFEPLLHPHAILDFLVHERLPELAKHAAIEQYYKVILDDPDAAISTCRALMSDWVVDMFEAGTLWDADALKHHKVSLDDIPKVPGAYIFVIVLEEGHRFYGGQSKDLRYRTVKCHSSAKHRKHHPSLAYTYVNYAKETFFALPVASMTLTDGPLKNLLEQWLVVVFRCLQIDELEANHSEEAFRLIPEEYLNLGANLAEPFAQGLPLSYFPGRTGRRDFGPALEASNDPVKNEYAVLRRTEISEEKRKRDRFRDGHPFLPPPPLPKRPLPAESEWFTIVDGKVQYPHDPNWPPPPPPTQPGVGRFVRWQWGHNSSDYQFYINNVKIWVPRADVDRLIEDTIRIVVDIVPDGRHQHGCVVRAPKESLEAEDPGLRLGIQLHGTYKGDHYVPDLQCNRWLKIRGEWSIHKANSLVDWMEGLDVSPEHPRPRRWYSTRELQDDDTVGYREWTT</sequence>
<dbReference type="EMBL" id="CH445328">
    <property type="protein sequence ID" value="EAT89899.1"/>
    <property type="molecule type" value="Genomic_DNA"/>
</dbReference>
<name>Q0UYJ6_PHANO</name>
<evidence type="ECO:0008006" key="4">
    <source>
        <dbReference type="Google" id="ProtNLM"/>
    </source>
</evidence>
<gene>
    <name evidence="2" type="ORF">SNOG_03168</name>
</gene>
<dbReference type="KEGG" id="pno:SNOG_03168"/>
<dbReference type="GeneID" id="5970019"/>